<evidence type="ECO:0000256" key="3">
    <source>
        <dbReference type="ARBA" id="ARBA00022692"/>
    </source>
</evidence>
<feature type="transmembrane region" description="Helical" evidence="6">
    <location>
        <begin position="146"/>
        <end position="167"/>
    </location>
</feature>
<reference evidence="8 9" key="1">
    <citation type="journal article" date="2014" name="BMC Genomics">
        <title>Comparison of environmental and isolate Sulfobacillus genomes reveals diverse carbon, sulfur, nitrogen, and hydrogen metabolisms.</title>
        <authorList>
            <person name="Justice N.B."/>
            <person name="Norman A."/>
            <person name="Brown C.T."/>
            <person name="Singh A."/>
            <person name="Thomas B.C."/>
            <person name="Banfield J.F."/>
        </authorList>
    </citation>
    <scope>NUCLEOTIDE SEQUENCE [LARGE SCALE GENOMIC DNA]</scope>
    <source>
        <strain evidence="8">AMDSBA5</strain>
    </source>
</reference>
<feature type="domain" description="EamA" evidence="7">
    <location>
        <begin position="20"/>
        <end position="159"/>
    </location>
</feature>
<feature type="transmembrane region" description="Helical" evidence="6">
    <location>
        <begin position="21"/>
        <end position="47"/>
    </location>
</feature>
<dbReference type="PANTHER" id="PTHR32322:SF2">
    <property type="entry name" value="EAMA DOMAIN-CONTAINING PROTEIN"/>
    <property type="match status" value="1"/>
</dbReference>
<organism evidence="8 9">
    <name type="scientific">Sulfobacillus thermosulfidooxidans</name>
    <dbReference type="NCBI Taxonomy" id="28034"/>
    <lineage>
        <taxon>Bacteria</taxon>
        <taxon>Bacillati</taxon>
        <taxon>Bacillota</taxon>
        <taxon>Clostridia</taxon>
        <taxon>Eubacteriales</taxon>
        <taxon>Clostridiales Family XVII. Incertae Sedis</taxon>
        <taxon>Sulfobacillus</taxon>
    </lineage>
</organism>
<proteinExistence type="inferred from homology"/>
<evidence type="ECO:0000259" key="7">
    <source>
        <dbReference type="Pfam" id="PF00892"/>
    </source>
</evidence>
<dbReference type="EMBL" id="PXYX01000092">
    <property type="protein sequence ID" value="PSR22185.1"/>
    <property type="molecule type" value="Genomic_DNA"/>
</dbReference>
<gene>
    <name evidence="8" type="ORF">C7B47_16840</name>
</gene>
<sequence length="309" mass="33229">MASVSKLARRTSRQPSAPTGRLMVLVGASFWGLSGTVAQILFASYHVRPGTLVAERLILAGGLLLIMEFIRGNARPVVEIWRESSARRDLIVFGMLGMLGVQLTYFLAIRHGNAATATLLQYLGPVVLIVYTSWRSWKIPTAPQMTATALAILGTALLVTNGTFTSLTVSRSGVVWGVSSAVALAFYTLFPRQLLNTYGASVVTGWGMLIGGMGASVYYHPWAHLESLMSLQVDLLTLFVVIFGTFFAFYLYMDSLRLISPAQASLLSCAEPLSAALVSIVWLHVHMGMVGVIGATCIIGAVVVLSLTK</sequence>
<dbReference type="InterPro" id="IPR037185">
    <property type="entry name" value="EmrE-like"/>
</dbReference>
<dbReference type="SUPFAM" id="SSF103481">
    <property type="entry name" value="Multidrug resistance efflux transporter EmrE"/>
    <property type="match status" value="2"/>
</dbReference>
<comment type="caution">
    <text evidence="8">The sequence shown here is derived from an EMBL/GenBank/DDBJ whole genome shotgun (WGS) entry which is preliminary data.</text>
</comment>
<accession>A0A2T2WIZ1</accession>
<dbReference type="InterPro" id="IPR000620">
    <property type="entry name" value="EamA_dom"/>
</dbReference>
<evidence type="ECO:0000256" key="5">
    <source>
        <dbReference type="ARBA" id="ARBA00023136"/>
    </source>
</evidence>
<feature type="transmembrane region" description="Helical" evidence="6">
    <location>
        <begin position="231"/>
        <end position="252"/>
    </location>
</feature>
<keyword evidence="5 6" id="KW-0472">Membrane</keyword>
<feature type="transmembrane region" description="Helical" evidence="6">
    <location>
        <begin position="197"/>
        <end position="219"/>
    </location>
</feature>
<keyword evidence="4 6" id="KW-1133">Transmembrane helix</keyword>
<evidence type="ECO:0000256" key="6">
    <source>
        <dbReference type="SAM" id="Phobius"/>
    </source>
</evidence>
<protein>
    <submittedName>
        <fullName evidence="8">EamA family transporter</fullName>
    </submittedName>
</protein>
<evidence type="ECO:0000313" key="8">
    <source>
        <dbReference type="EMBL" id="PSR22185.1"/>
    </source>
</evidence>
<comment type="subcellular location">
    <subcellularLocation>
        <location evidence="1">Membrane</location>
        <topology evidence="1">Multi-pass membrane protein</topology>
    </subcellularLocation>
</comment>
<evidence type="ECO:0000256" key="4">
    <source>
        <dbReference type="ARBA" id="ARBA00022989"/>
    </source>
</evidence>
<evidence type="ECO:0000256" key="2">
    <source>
        <dbReference type="ARBA" id="ARBA00007362"/>
    </source>
</evidence>
<feature type="transmembrane region" description="Helical" evidence="6">
    <location>
        <begin position="114"/>
        <end position="134"/>
    </location>
</feature>
<comment type="similarity">
    <text evidence="2">Belongs to the EamA transporter family.</text>
</comment>
<feature type="domain" description="EamA" evidence="7">
    <location>
        <begin position="172"/>
        <end position="306"/>
    </location>
</feature>
<feature type="transmembrane region" description="Helical" evidence="6">
    <location>
        <begin position="90"/>
        <end position="108"/>
    </location>
</feature>
<evidence type="ECO:0000256" key="1">
    <source>
        <dbReference type="ARBA" id="ARBA00004141"/>
    </source>
</evidence>
<feature type="transmembrane region" description="Helical" evidence="6">
    <location>
        <begin position="264"/>
        <end position="283"/>
    </location>
</feature>
<feature type="transmembrane region" description="Helical" evidence="6">
    <location>
        <begin position="53"/>
        <end position="70"/>
    </location>
</feature>
<evidence type="ECO:0000313" key="9">
    <source>
        <dbReference type="Proteomes" id="UP000242705"/>
    </source>
</evidence>
<dbReference type="Pfam" id="PF00892">
    <property type="entry name" value="EamA"/>
    <property type="match status" value="2"/>
</dbReference>
<dbReference type="PANTHER" id="PTHR32322">
    <property type="entry name" value="INNER MEMBRANE TRANSPORTER"/>
    <property type="match status" value="1"/>
</dbReference>
<feature type="transmembrane region" description="Helical" evidence="6">
    <location>
        <begin position="173"/>
        <end position="190"/>
    </location>
</feature>
<dbReference type="InterPro" id="IPR050638">
    <property type="entry name" value="AA-Vitamin_Transporters"/>
</dbReference>
<name>A0A2T2WIZ1_SULTH</name>
<dbReference type="GO" id="GO:0016020">
    <property type="term" value="C:membrane"/>
    <property type="evidence" value="ECO:0007669"/>
    <property type="project" value="UniProtKB-SubCell"/>
</dbReference>
<dbReference type="AlphaFoldDB" id="A0A2T2WIZ1"/>
<dbReference type="Proteomes" id="UP000242705">
    <property type="component" value="Unassembled WGS sequence"/>
</dbReference>
<keyword evidence="3 6" id="KW-0812">Transmembrane</keyword>
<feature type="transmembrane region" description="Helical" evidence="6">
    <location>
        <begin position="289"/>
        <end position="308"/>
    </location>
</feature>